<dbReference type="GeneID" id="109381331"/>
<dbReference type="AlphaFoldDB" id="A0A8B7R2X5"/>
<name>A0A8B7R2X5_HIPAR</name>
<dbReference type="Proteomes" id="UP000694851">
    <property type="component" value="Unplaced"/>
</dbReference>
<gene>
    <name evidence="3" type="primary">LOC109381331</name>
</gene>
<dbReference type="RefSeq" id="XP_019495424.1">
    <property type="nucleotide sequence ID" value="XM_019639879.1"/>
</dbReference>
<feature type="region of interest" description="Disordered" evidence="1">
    <location>
        <begin position="134"/>
        <end position="161"/>
    </location>
</feature>
<proteinExistence type="predicted"/>
<feature type="compositionally biased region" description="Basic residues" evidence="1">
    <location>
        <begin position="284"/>
        <end position="300"/>
    </location>
</feature>
<evidence type="ECO:0000313" key="3">
    <source>
        <dbReference type="RefSeq" id="XP_019495424.1"/>
    </source>
</evidence>
<feature type="compositionally biased region" description="Basic and acidic residues" evidence="1">
    <location>
        <begin position="134"/>
        <end position="145"/>
    </location>
</feature>
<sequence>MSSCCLFYYIGIVARRPEGQLALGALFKGAWARPAAFRGAREARKGGEKGSLGSGGRRALAPAGAETQVAVRLPLVSVLLRRDGPLPLSAATAALCAPGLVGGARPDFARATFPPPSATQLLVTEKEEKRVALEGRTGEGKEEGRTLPGNRRRAAPAKEGRGAVWATKVGVPRRGGGYRPSHRKAGEQRVPRVRRGLCVWVAHGDPAPALCRPADWLPPAWPRLPLPRPCRPGPASPRYRSVVGAATRGLGDGQVSGPASLQGAPPPPLRGLSQLEGLRPGVPTRRRLLLPHVAIRRSRRQLLPSPEKEQNSSRRQGSGKRHREVGQNQ</sequence>
<organism evidence="2 3">
    <name type="scientific">Hipposideros armiger</name>
    <name type="common">Great Himalayan leaf-nosed bat</name>
    <dbReference type="NCBI Taxonomy" id="186990"/>
    <lineage>
        <taxon>Eukaryota</taxon>
        <taxon>Metazoa</taxon>
        <taxon>Chordata</taxon>
        <taxon>Craniata</taxon>
        <taxon>Vertebrata</taxon>
        <taxon>Euteleostomi</taxon>
        <taxon>Mammalia</taxon>
        <taxon>Eutheria</taxon>
        <taxon>Laurasiatheria</taxon>
        <taxon>Chiroptera</taxon>
        <taxon>Yinpterochiroptera</taxon>
        <taxon>Rhinolophoidea</taxon>
        <taxon>Hipposideridae</taxon>
        <taxon>Hipposideros</taxon>
    </lineage>
</organism>
<keyword evidence="2" id="KW-1185">Reference proteome</keyword>
<accession>A0A8B7R2X5</accession>
<protein>
    <submittedName>
        <fullName evidence="3">Uncharacterized protein LOC109381331</fullName>
    </submittedName>
</protein>
<feature type="region of interest" description="Disordered" evidence="1">
    <location>
        <begin position="248"/>
        <end position="329"/>
    </location>
</feature>
<evidence type="ECO:0000313" key="2">
    <source>
        <dbReference type="Proteomes" id="UP000694851"/>
    </source>
</evidence>
<evidence type="ECO:0000256" key="1">
    <source>
        <dbReference type="SAM" id="MobiDB-lite"/>
    </source>
</evidence>
<reference evidence="3" key="1">
    <citation type="submission" date="2025-08" db="UniProtKB">
        <authorList>
            <consortium name="RefSeq"/>
        </authorList>
    </citation>
    <scope>IDENTIFICATION</scope>
    <source>
        <tissue evidence="3">Muscle</tissue>
    </source>
</reference>
<dbReference type="KEGG" id="hai:109381331"/>